<dbReference type="eggNOG" id="ENOG502S857">
    <property type="taxonomic scope" value="Eukaryota"/>
</dbReference>
<feature type="region of interest" description="Disordered" evidence="1">
    <location>
        <begin position="1"/>
        <end position="23"/>
    </location>
</feature>
<evidence type="ECO:0000313" key="3">
    <source>
        <dbReference type="Proteomes" id="UP000030762"/>
    </source>
</evidence>
<protein>
    <submittedName>
        <fullName evidence="2">Uncharacterized protein</fullName>
    </submittedName>
</protein>
<evidence type="ECO:0000256" key="1">
    <source>
        <dbReference type="SAM" id="MobiDB-lite"/>
    </source>
</evidence>
<feature type="compositionally biased region" description="Acidic residues" evidence="1">
    <location>
        <begin position="67"/>
        <end position="76"/>
    </location>
</feature>
<reference evidence="2 3" key="1">
    <citation type="submission" date="2012-04" db="EMBL/GenBank/DDBJ databases">
        <title>The Genome Sequence of Saprolegnia declina VS20.</title>
        <authorList>
            <consortium name="The Broad Institute Genome Sequencing Platform"/>
            <person name="Russ C."/>
            <person name="Nusbaum C."/>
            <person name="Tyler B."/>
            <person name="van West P."/>
            <person name="Dieguez-Uribeondo J."/>
            <person name="de Bruijn I."/>
            <person name="Tripathy S."/>
            <person name="Jiang R."/>
            <person name="Young S.K."/>
            <person name="Zeng Q."/>
            <person name="Gargeya S."/>
            <person name="Fitzgerald M."/>
            <person name="Haas B."/>
            <person name="Abouelleil A."/>
            <person name="Alvarado L."/>
            <person name="Arachchi H.M."/>
            <person name="Berlin A."/>
            <person name="Chapman S.B."/>
            <person name="Goldberg J."/>
            <person name="Griggs A."/>
            <person name="Gujja S."/>
            <person name="Hansen M."/>
            <person name="Howarth C."/>
            <person name="Imamovic A."/>
            <person name="Larimer J."/>
            <person name="McCowen C."/>
            <person name="Montmayeur A."/>
            <person name="Murphy C."/>
            <person name="Neiman D."/>
            <person name="Pearson M."/>
            <person name="Priest M."/>
            <person name="Roberts A."/>
            <person name="Saif S."/>
            <person name="Shea T."/>
            <person name="Sisk P."/>
            <person name="Sykes S."/>
            <person name="Wortman J."/>
            <person name="Nusbaum C."/>
            <person name="Birren B."/>
        </authorList>
    </citation>
    <scope>NUCLEOTIDE SEQUENCE [LARGE SCALE GENOMIC DNA]</scope>
    <source>
        <strain evidence="2 3">VS20</strain>
    </source>
</reference>
<dbReference type="EMBL" id="JH767154">
    <property type="protein sequence ID" value="EQC34553.1"/>
    <property type="molecule type" value="Genomic_DNA"/>
</dbReference>
<evidence type="ECO:0000313" key="2">
    <source>
        <dbReference type="EMBL" id="EQC34553.1"/>
    </source>
</evidence>
<sequence length="315" mass="35812">MVHRRAPAEARSAQSPRDGPLKARFVLSSNDGAHLLLDAAEKDLAEQKMSMRQKLSNLEMFLNATDNDSDDDDDETNDGRPDAKAAARRPATPAYERLSNVDTPRRRRQRVRSMILTKSRRPKVVVPGPKSYEELERLMQTLDTTLTDKYADVRAKHDVFQIAINHLSDENIARQRKLIKFNLLQEEIDRMQYHVSRAATLHVQHDEERLPRTAVYRHASRLADYQSHGVRIYNLAPTPVEATDRVLVPRQFAPMPHTPHNAKSAVARRYILQQQPRLMKNAKLIEHLDAHHAALPSLATTAENGISRKRGSVAS</sequence>
<dbReference type="GeneID" id="19948606"/>
<dbReference type="VEuPathDB" id="FungiDB:SDRG_07879"/>
<accession>T0RPY2</accession>
<dbReference type="AlphaFoldDB" id="T0RPY2"/>
<proteinExistence type="predicted"/>
<dbReference type="Proteomes" id="UP000030762">
    <property type="component" value="Unassembled WGS sequence"/>
</dbReference>
<dbReference type="OMA" id="MVHRRAP"/>
<dbReference type="InParanoid" id="T0RPY2"/>
<organism evidence="2 3">
    <name type="scientific">Saprolegnia diclina (strain VS20)</name>
    <dbReference type="NCBI Taxonomy" id="1156394"/>
    <lineage>
        <taxon>Eukaryota</taxon>
        <taxon>Sar</taxon>
        <taxon>Stramenopiles</taxon>
        <taxon>Oomycota</taxon>
        <taxon>Saprolegniomycetes</taxon>
        <taxon>Saprolegniales</taxon>
        <taxon>Saprolegniaceae</taxon>
        <taxon>Saprolegnia</taxon>
    </lineage>
</organism>
<gene>
    <name evidence="2" type="ORF">SDRG_07879</name>
</gene>
<keyword evidence="3" id="KW-1185">Reference proteome</keyword>
<dbReference type="STRING" id="1156394.T0RPY2"/>
<feature type="region of interest" description="Disordered" evidence="1">
    <location>
        <begin position="64"/>
        <end position="123"/>
    </location>
</feature>
<dbReference type="RefSeq" id="XP_008611959.1">
    <property type="nucleotide sequence ID" value="XM_008613737.1"/>
</dbReference>
<dbReference type="OrthoDB" id="68545at2759"/>
<name>T0RPY2_SAPDV</name>